<feature type="domain" description="Hyaluronan-mediated motility receptor C-terminal" evidence="6">
    <location>
        <begin position="1056"/>
        <end position="1190"/>
    </location>
</feature>
<feature type="coiled-coil region" evidence="4">
    <location>
        <begin position="286"/>
        <end position="313"/>
    </location>
</feature>
<dbReference type="InterPro" id="IPR026203">
    <property type="entry name" value="IHABP"/>
</dbReference>
<evidence type="ECO:0000256" key="4">
    <source>
        <dbReference type="SAM" id="Coils"/>
    </source>
</evidence>
<dbReference type="Gene3D" id="1.10.287.1490">
    <property type="match status" value="1"/>
</dbReference>
<evidence type="ECO:0000259" key="6">
    <source>
        <dbReference type="Pfam" id="PF15908"/>
    </source>
</evidence>
<gene>
    <name evidence="7" type="primary">HMMR-L</name>
    <name evidence="7" type="ORF">Hamer_G011650</name>
</gene>
<dbReference type="EMBL" id="JAHLQT010018664">
    <property type="protein sequence ID" value="KAG7168962.1"/>
    <property type="molecule type" value="Genomic_DNA"/>
</dbReference>
<dbReference type="Proteomes" id="UP000747542">
    <property type="component" value="Unassembled WGS sequence"/>
</dbReference>
<name>A0A8J5K239_HOMAM</name>
<feature type="coiled-coil region" evidence="4">
    <location>
        <begin position="182"/>
        <end position="226"/>
    </location>
</feature>
<evidence type="ECO:0000256" key="1">
    <source>
        <dbReference type="ARBA" id="ARBA00004186"/>
    </source>
</evidence>
<dbReference type="AlphaFoldDB" id="A0A8J5K239"/>
<evidence type="ECO:0000313" key="8">
    <source>
        <dbReference type="Proteomes" id="UP000747542"/>
    </source>
</evidence>
<organism evidence="7 8">
    <name type="scientific">Homarus americanus</name>
    <name type="common">American lobster</name>
    <dbReference type="NCBI Taxonomy" id="6706"/>
    <lineage>
        <taxon>Eukaryota</taxon>
        <taxon>Metazoa</taxon>
        <taxon>Ecdysozoa</taxon>
        <taxon>Arthropoda</taxon>
        <taxon>Crustacea</taxon>
        <taxon>Multicrustacea</taxon>
        <taxon>Malacostraca</taxon>
        <taxon>Eumalacostraca</taxon>
        <taxon>Eucarida</taxon>
        <taxon>Decapoda</taxon>
        <taxon>Pleocyemata</taxon>
        <taxon>Astacidea</taxon>
        <taxon>Nephropoidea</taxon>
        <taxon>Nephropidae</taxon>
        <taxon>Homarus</taxon>
    </lineage>
</organism>
<keyword evidence="7" id="KW-0675">Receptor</keyword>
<comment type="subcellular location">
    <subcellularLocation>
        <location evidence="1">Cytoplasm</location>
        <location evidence="1">Cytoskeleton</location>
        <location evidence="1">Spindle</location>
    </subcellularLocation>
</comment>
<sequence length="1221" mass="140733">MFSKAKIKRFNEEVGCAPPPTAYNPKKTENKCIAVTLDKSERWRSTNEPPHPHTLTRSSSMRTIRGQTKGGDSKVAELEERIQELTEERNKMKLFISQLETQLESLKSKISRTESKDVAVCVDAEELQMDQSREQNQVELENARSTLKKNEEHLTSLSITSSALIQQTDHLCELIESRGNKLEEDLMLKEQLQSTRKDLEEAQQLVSSLTDERSGLQLKIQQLEESAERKSLSEDELQGLREHVDHLTLLRDNLEASIYIKDDLIAELQVQLDEVVVEGRGYHDQMESYKSKLEHIEDEIENSFKERNEAEYKVRGLIAKYEALMKDQVEERDMHIEILAKKDIEIELLNGSMNNLNMKIAEYEQTLSSLQEEVSQRSSKIFILESTVSDLSLINKEKEVMESMMEEDLNHRTEEVSKLEETIHGVERKLNEVKQEKDCLAATLEVEQKKTIELSERIHLLEVQIKEKEVVQQFLEKEITSREAEISESSTKVKKLESDLDTACQVALDLQEEAEAQLNHVLTLKATISAKDYDIDAKGELISTLQEEISQKLNETSILQDRCEAQSLSTNKMEEKLKEKKEQITNLNKEISSMKDALSSREKTLASLEMKTSNMEDNNHQLEEKVVELMAEISDREAQHISRLNRIERDLDDLGVKYSEALLEQEATRRALTQTTEQLEKENLLRMASDADIQSLKEEVSAYKEENKTMESNLKDLVQKYTNLEDALACEEAENRDLEDKLEREVRLAQEAAAATEKELSALQTSSSGFCTQITQLKCIETLREEKMHLTTLRDNLEKTVETKEDTIAQLHLRASTEEREMEEERVTLRSRIADLENHLKEAENKISDLEDKMSFLEEEKLKLTKSYEKQLEEKTHLVTQATHKLEDMDRKYNGYEDQLKNLQTSLLEKTSEAEDLQEKYTAASKSLESQKEEVNSLETNMNRLKDEIDTLSMTLASKDNILESLNDTLDTKSDEMQSLYKNLKEKQAALVECETRLLELEVKEEKLIREKEEAADSITNLQETLNSTRNQLSRLELIYSEEKTAEVSRVTQSLEADKQDLKDTNAALLEEVTFWKDKFQHLEKMVEPFREQLDAYEVEKASLLERSSAAKEEVDKLSKQYATLLGHQNHKQKIQHVLKLKTENSILKEEVHKLRQEIERQRKNIRRLEDKMVKLSGSTSRLNDASKLLGDKENSFHVSTGAVLPMASTPLKTSNKPQRL</sequence>
<proteinExistence type="predicted"/>
<accession>A0A8J5K239</accession>
<feature type="region of interest" description="Disordered" evidence="5">
    <location>
        <begin position="40"/>
        <end position="74"/>
    </location>
</feature>
<comment type="caution">
    <text evidence="7">The sequence shown here is derived from an EMBL/GenBank/DDBJ whole genome shotgun (WGS) entry which is preliminary data.</text>
</comment>
<dbReference type="PANTHER" id="PTHR18956">
    <property type="entry name" value="HYALURONAN MEDIATED MOTILITY RECEPTOR"/>
    <property type="match status" value="1"/>
</dbReference>
<dbReference type="Pfam" id="PF15908">
    <property type="entry name" value="HMMR_C"/>
    <property type="match status" value="1"/>
</dbReference>
<keyword evidence="4" id="KW-0175">Coiled coil</keyword>
<evidence type="ECO:0000256" key="2">
    <source>
        <dbReference type="ARBA" id="ARBA00022490"/>
    </source>
</evidence>
<keyword evidence="8" id="KW-1185">Reference proteome</keyword>
<evidence type="ECO:0000256" key="5">
    <source>
        <dbReference type="SAM" id="MobiDB-lite"/>
    </source>
</evidence>
<keyword evidence="2" id="KW-0963">Cytoplasm</keyword>
<dbReference type="GO" id="GO:0005819">
    <property type="term" value="C:spindle"/>
    <property type="evidence" value="ECO:0007669"/>
    <property type="project" value="UniProtKB-SubCell"/>
</dbReference>
<feature type="coiled-coil region" evidence="4">
    <location>
        <begin position="346"/>
        <end position="380"/>
    </location>
</feature>
<feature type="compositionally biased region" description="Polar residues" evidence="5">
    <location>
        <begin position="55"/>
        <end position="66"/>
    </location>
</feature>
<dbReference type="PANTHER" id="PTHR18956:SF6">
    <property type="entry name" value="HYALURONAN MEDIATED MOTILITY RECEPTOR"/>
    <property type="match status" value="1"/>
</dbReference>
<feature type="coiled-coil region" evidence="4">
    <location>
        <begin position="409"/>
        <end position="450"/>
    </location>
</feature>
<evidence type="ECO:0000313" key="7">
    <source>
        <dbReference type="EMBL" id="KAG7168962.1"/>
    </source>
</evidence>
<keyword evidence="3" id="KW-0206">Cytoskeleton</keyword>
<dbReference type="InterPro" id="IPR031794">
    <property type="entry name" value="HMMR_C"/>
</dbReference>
<protein>
    <submittedName>
        <fullName evidence="7">Hyaluronan mediated motility receptor-like</fullName>
    </submittedName>
</protein>
<feature type="coiled-coil region" evidence="4">
    <location>
        <begin position="570"/>
        <end position="1179"/>
    </location>
</feature>
<dbReference type="GO" id="GO:0005540">
    <property type="term" value="F:hyaluronic acid binding"/>
    <property type="evidence" value="ECO:0007669"/>
    <property type="project" value="InterPro"/>
</dbReference>
<reference evidence="7" key="1">
    <citation type="journal article" date="2021" name="Sci. Adv.">
        <title>The American lobster genome reveals insights on longevity, neural, and immune adaptations.</title>
        <authorList>
            <person name="Polinski J.M."/>
            <person name="Zimin A.V."/>
            <person name="Clark K.F."/>
            <person name="Kohn A.B."/>
            <person name="Sadowski N."/>
            <person name="Timp W."/>
            <person name="Ptitsyn A."/>
            <person name="Khanna P."/>
            <person name="Romanova D.Y."/>
            <person name="Williams P."/>
            <person name="Greenwood S.J."/>
            <person name="Moroz L.L."/>
            <person name="Walt D.R."/>
            <person name="Bodnar A.G."/>
        </authorList>
    </citation>
    <scope>NUCLEOTIDE SEQUENCE</scope>
    <source>
        <strain evidence="7">GMGI-L3</strain>
    </source>
</reference>
<evidence type="ECO:0000256" key="3">
    <source>
        <dbReference type="ARBA" id="ARBA00023212"/>
    </source>
</evidence>